<dbReference type="Gene3D" id="1.20.144.10">
    <property type="entry name" value="Phosphatidic acid phosphatase type 2/haloperoxidase"/>
    <property type="match status" value="1"/>
</dbReference>
<reference evidence="3" key="1">
    <citation type="submission" date="2022-02" db="EMBL/GenBank/DDBJ databases">
        <authorList>
            <person name="Leng L."/>
        </authorList>
    </citation>
    <scope>NUCLEOTIDE SEQUENCE</scope>
    <source>
        <strain evidence="3">JI</strain>
    </source>
</reference>
<dbReference type="InterPro" id="IPR036938">
    <property type="entry name" value="PAP2/HPO_sf"/>
</dbReference>
<evidence type="ECO:0000259" key="2">
    <source>
        <dbReference type="Pfam" id="PF01569"/>
    </source>
</evidence>
<dbReference type="SUPFAM" id="SSF48317">
    <property type="entry name" value="Acid phosphatase/Vanadium-dependent haloperoxidase"/>
    <property type="match status" value="1"/>
</dbReference>
<feature type="transmembrane region" description="Helical" evidence="1">
    <location>
        <begin position="30"/>
        <end position="47"/>
    </location>
</feature>
<gene>
    <name evidence="3" type="ORF">L7E55_11085</name>
</gene>
<feature type="domain" description="Phosphatidic acid phosphatase type 2/haloperoxidase" evidence="2">
    <location>
        <begin position="7"/>
        <end position="70"/>
    </location>
</feature>
<dbReference type="PANTHER" id="PTHR14969:SF58">
    <property type="entry name" value="UNDECAPRENYL-DIPHOSPHATASE BCRC"/>
    <property type="match status" value="1"/>
</dbReference>
<proteinExistence type="predicted"/>
<dbReference type="EMBL" id="JAKOAV010000020">
    <property type="protein sequence ID" value="MDF9408894.1"/>
    <property type="molecule type" value="Genomic_DNA"/>
</dbReference>
<dbReference type="Pfam" id="PF01569">
    <property type="entry name" value="PAP2"/>
    <property type="match status" value="1"/>
</dbReference>
<dbReference type="AlphaFoldDB" id="A0A9X4H6Y2"/>
<evidence type="ECO:0000256" key="1">
    <source>
        <dbReference type="SAM" id="Phobius"/>
    </source>
</evidence>
<keyword evidence="1" id="KW-0472">Membrane</keyword>
<dbReference type="InterPro" id="IPR000326">
    <property type="entry name" value="PAP2/HPO"/>
</dbReference>
<comment type="caution">
    <text evidence="3">The sequence shown here is derived from an EMBL/GenBank/DDBJ whole genome shotgun (WGS) entry which is preliminary data.</text>
</comment>
<feature type="transmembrane region" description="Helical" evidence="1">
    <location>
        <begin position="53"/>
        <end position="74"/>
    </location>
</feature>
<evidence type="ECO:0000313" key="3">
    <source>
        <dbReference type="EMBL" id="MDF9408894.1"/>
    </source>
</evidence>
<dbReference type="Proteomes" id="UP001154312">
    <property type="component" value="Unassembled WGS sequence"/>
</dbReference>
<sequence length="98" mass="10655">MNLDYEIFPSDHATGATAVTASIFGKNKRWGTILTVMSLALVFSRVYCGTHYPLDILGGMVTGLIGSFMANRLWLYMDGIAGKLVTIWAHLIDKSTGA</sequence>
<name>A0A9X4H6Y2_9FIRM</name>
<protein>
    <submittedName>
        <fullName evidence="3">Phosphatase PAP2 family protein</fullName>
    </submittedName>
</protein>
<dbReference type="PANTHER" id="PTHR14969">
    <property type="entry name" value="SPHINGOSINE-1-PHOSPHATE PHOSPHOHYDROLASE"/>
    <property type="match status" value="1"/>
</dbReference>
<evidence type="ECO:0000313" key="4">
    <source>
        <dbReference type="Proteomes" id="UP001154312"/>
    </source>
</evidence>
<dbReference type="RefSeq" id="WP_277444301.1">
    <property type="nucleotide sequence ID" value="NZ_JAKOAV010000020.1"/>
</dbReference>
<keyword evidence="1" id="KW-0812">Transmembrane</keyword>
<keyword evidence="1" id="KW-1133">Transmembrane helix</keyword>
<accession>A0A9X4H6Y2</accession>
<organism evidence="3 4">
    <name type="scientific">Pelotomaculum isophthalicicum JI</name>
    <dbReference type="NCBI Taxonomy" id="947010"/>
    <lineage>
        <taxon>Bacteria</taxon>
        <taxon>Bacillati</taxon>
        <taxon>Bacillota</taxon>
        <taxon>Clostridia</taxon>
        <taxon>Eubacteriales</taxon>
        <taxon>Desulfotomaculaceae</taxon>
        <taxon>Pelotomaculum</taxon>
    </lineage>
</organism>
<keyword evidence="4" id="KW-1185">Reference proteome</keyword>